<organism evidence="1 2">
    <name type="scientific">Gigaspora margarita</name>
    <dbReference type="NCBI Taxonomy" id="4874"/>
    <lineage>
        <taxon>Eukaryota</taxon>
        <taxon>Fungi</taxon>
        <taxon>Fungi incertae sedis</taxon>
        <taxon>Mucoromycota</taxon>
        <taxon>Glomeromycotina</taxon>
        <taxon>Glomeromycetes</taxon>
        <taxon>Diversisporales</taxon>
        <taxon>Gigasporaceae</taxon>
        <taxon>Gigaspora</taxon>
    </lineage>
</organism>
<name>A0ABN7UF23_GIGMA</name>
<protein>
    <submittedName>
        <fullName evidence="1">42041_t:CDS:1</fullName>
    </submittedName>
</protein>
<gene>
    <name evidence="1" type="ORF">GMARGA_LOCUS5940</name>
</gene>
<keyword evidence="2" id="KW-1185">Reference proteome</keyword>
<accession>A0ABN7UF23</accession>
<comment type="caution">
    <text evidence="1">The sequence shown here is derived from an EMBL/GenBank/DDBJ whole genome shotgun (WGS) entry which is preliminary data.</text>
</comment>
<reference evidence="1 2" key="1">
    <citation type="submission" date="2021-06" db="EMBL/GenBank/DDBJ databases">
        <authorList>
            <person name="Kallberg Y."/>
            <person name="Tangrot J."/>
            <person name="Rosling A."/>
        </authorList>
    </citation>
    <scope>NUCLEOTIDE SEQUENCE [LARGE SCALE GENOMIC DNA]</scope>
    <source>
        <strain evidence="1 2">120-4 pot B 10/14</strain>
    </source>
</reference>
<evidence type="ECO:0000313" key="2">
    <source>
        <dbReference type="Proteomes" id="UP000789901"/>
    </source>
</evidence>
<proteinExistence type="predicted"/>
<dbReference type="Proteomes" id="UP000789901">
    <property type="component" value="Unassembled WGS sequence"/>
</dbReference>
<evidence type="ECO:0000313" key="1">
    <source>
        <dbReference type="EMBL" id="CAG8580901.1"/>
    </source>
</evidence>
<sequence>MNHNVHANFEITQSSQREYELYIDELGFSKINLGTMEITHSIENNGEFNVIVEVRAFINALNTDICVDRIEYHINSHQQSRTRTWNINNNNMPVHVVNRVYARFFIFNINNDEQNGHNVKFNTLTRYQCMY</sequence>
<dbReference type="EMBL" id="CAJVQB010002605">
    <property type="protein sequence ID" value="CAG8580901.1"/>
    <property type="molecule type" value="Genomic_DNA"/>
</dbReference>